<protein>
    <submittedName>
        <fullName evidence="1">Uncharacterized protein</fullName>
    </submittedName>
</protein>
<sequence>MCTRGCCECDASGSQDYRDLLAGGSSALRGYTTRRKYRKQNEDLLAAVDELDSYVDRGEEVLYLHRLAHHCANLA</sequence>
<evidence type="ECO:0000313" key="1">
    <source>
        <dbReference type="EMBL" id="TKR78371.1"/>
    </source>
</evidence>
<dbReference type="EMBL" id="AZBU02000005">
    <property type="protein sequence ID" value="TKR78371.1"/>
    <property type="molecule type" value="Genomic_DNA"/>
</dbReference>
<gene>
    <name evidence="1" type="ORF">L596_019181</name>
</gene>
<proteinExistence type="predicted"/>
<comment type="caution">
    <text evidence="1">The sequence shown here is derived from an EMBL/GenBank/DDBJ whole genome shotgun (WGS) entry which is preliminary data.</text>
</comment>
<organism evidence="1 2">
    <name type="scientific">Steinernema carpocapsae</name>
    <name type="common">Entomopathogenic nematode</name>
    <dbReference type="NCBI Taxonomy" id="34508"/>
    <lineage>
        <taxon>Eukaryota</taxon>
        <taxon>Metazoa</taxon>
        <taxon>Ecdysozoa</taxon>
        <taxon>Nematoda</taxon>
        <taxon>Chromadorea</taxon>
        <taxon>Rhabditida</taxon>
        <taxon>Tylenchina</taxon>
        <taxon>Panagrolaimomorpha</taxon>
        <taxon>Strongyloidoidea</taxon>
        <taxon>Steinernematidae</taxon>
        <taxon>Steinernema</taxon>
    </lineage>
</organism>
<keyword evidence="2" id="KW-1185">Reference proteome</keyword>
<dbReference type="AlphaFoldDB" id="A0A4U5N9A5"/>
<dbReference type="Proteomes" id="UP000298663">
    <property type="component" value="Unassembled WGS sequence"/>
</dbReference>
<dbReference type="PROSITE" id="PS50096">
    <property type="entry name" value="IQ"/>
    <property type="match status" value="1"/>
</dbReference>
<reference evidence="1 2" key="1">
    <citation type="journal article" date="2015" name="Genome Biol.">
        <title>Comparative genomics of Steinernema reveals deeply conserved gene regulatory networks.</title>
        <authorList>
            <person name="Dillman A.R."/>
            <person name="Macchietto M."/>
            <person name="Porter C.F."/>
            <person name="Rogers A."/>
            <person name="Williams B."/>
            <person name="Antoshechkin I."/>
            <person name="Lee M.M."/>
            <person name="Goodwin Z."/>
            <person name="Lu X."/>
            <person name="Lewis E.E."/>
            <person name="Goodrich-Blair H."/>
            <person name="Stock S.P."/>
            <person name="Adams B.J."/>
            <person name="Sternberg P.W."/>
            <person name="Mortazavi A."/>
        </authorList>
    </citation>
    <scope>NUCLEOTIDE SEQUENCE [LARGE SCALE GENOMIC DNA]</scope>
    <source>
        <strain evidence="1 2">ALL</strain>
    </source>
</reference>
<accession>A0A4U5N9A5</accession>
<reference evidence="1 2" key="2">
    <citation type="journal article" date="2019" name="G3 (Bethesda)">
        <title>Hybrid Assembly of the Genome of the Entomopathogenic Nematode Steinernema carpocapsae Identifies the X-Chromosome.</title>
        <authorList>
            <person name="Serra L."/>
            <person name="Macchietto M."/>
            <person name="Macias-Munoz A."/>
            <person name="McGill C.J."/>
            <person name="Rodriguez I.M."/>
            <person name="Rodriguez B."/>
            <person name="Murad R."/>
            <person name="Mortazavi A."/>
        </authorList>
    </citation>
    <scope>NUCLEOTIDE SEQUENCE [LARGE SCALE GENOMIC DNA]</scope>
    <source>
        <strain evidence="1 2">ALL</strain>
    </source>
</reference>
<name>A0A4U5N9A5_STECR</name>
<evidence type="ECO:0000313" key="2">
    <source>
        <dbReference type="Proteomes" id="UP000298663"/>
    </source>
</evidence>